<dbReference type="EMBL" id="CM051403">
    <property type="protein sequence ID" value="KAJ4709496.1"/>
    <property type="molecule type" value="Genomic_DNA"/>
</dbReference>
<proteinExistence type="predicted"/>
<dbReference type="Proteomes" id="UP001164539">
    <property type="component" value="Chromosome 10"/>
</dbReference>
<gene>
    <name evidence="1" type="ORF">OWV82_019276</name>
</gene>
<reference evidence="1 2" key="1">
    <citation type="journal article" date="2023" name="Science">
        <title>Complex scaffold remodeling in plant triterpene biosynthesis.</title>
        <authorList>
            <person name="De La Pena R."/>
            <person name="Hodgson H."/>
            <person name="Liu J.C."/>
            <person name="Stephenson M.J."/>
            <person name="Martin A.C."/>
            <person name="Owen C."/>
            <person name="Harkess A."/>
            <person name="Leebens-Mack J."/>
            <person name="Jimenez L.E."/>
            <person name="Osbourn A."/>
            <person name="Sattely E.S."/>
        </authorList>
    </citation>
    <scope>NUCLEOTIDE SEQUENCE [LARGE SCALE GENOMIC DNA]</scope>
    <source>
        <strain evidence="2">cv. JPN11</strain>
        <tissue evidence="1">Leaf</tissue>
    </source>
</reference>
<name>A0ACC1XDV5_MELAZ</name>
<comment type="caution">
    <text evidence="1">The sequence shown here is derived from an EMBL/GenBank/DDBJ whole genome shotgun (WGS) entry which is preliminary data.</text>
</comment>
<organism evidence="1 2">
    <name type="scientific">Melia azedarach</name>
    <name type="common">Chinaberry tree</name>
    <dbReference type="NCBI Taxonomy" id="155640"/>
    <lineage>
        <taxon>Eukaryota</taxon>
        <taxon>Viridiplantae</taxon>
        <taxon>Streptophyta</taxon>
        <taxon>Embryophyta</taxon>
        <taxon>Tracheophyta</taxon>
        <taxon>Spermatophyta</taxon>
        <taxon>Magnoliopsida</taxon>
        <taxon>eudicotyledons</taxon>
        <taxon>Gunneridae</taxon>
        <taxon>Pentapetalae</taxon>
        <taxon>rosids</taxon>
        <taxon>malvids</taxon>
        <taxon>Sapindales</taxon>
        <taxon>Meliaceae</taxon>
        <taxon>Melia</taxon>
    </lineage>
</organism>
<evidence type="ECO:0000313" key="2">
    <source>
        <dbReference type="Proteomes" id="UP001164539"/>
    </source>
</evidence>
<keyword evidence="2" id="KW-1185">Reference proteome</keyword>
<sequence>MASPAAMASSSRYANERNAYNLSKISNSLIADDSIKWQEKVAVGIRFNPNDEVLASHYLVGKLSGSTEGPIFSLIKEVDVYQHDPSNLSRLAYDFGKGKMYFFAPLNKKYKAPVPTGGYWKKTREPCCVKGKDGNSIATKNTLVYYKNDPKSNPVKTQWLMKEYMLLDNQLLPKKNVEDSWTLCVVYHSKRQVDGQKVSAEEEDEFSSDSCEDSTSDMSSSDSD</sequence>
<protein>
    <submittedName>
        <fullName evidence="1">NAC domain-containing protein</fullName>
    </submittedName>
</protein>
<evidence type="ECO:0000313" key="1">
    <source>
        <dbReference type="EMBL" id="KAJ4709496.1"/>
    </source>
</evidence>
<accession>A0ACC1XDV5</accession>